<organism evidence="1">
    <name type="scientific">Notodromas monacha</name>
    <dbReference type="NCBI Taxonomy" id="399045"/>
    <lineage>
        <taxon>Eukaryota</taxon>
        <taxon>Metazoa</taxon>
        <taxon>Ecdysozoa</taxon>
        <taxon>Arthropoda</taxon>
        <taxon>Crustacea</taxon>
        <taxon>Oligostraca</taxon>
        <taxon>Ostracoda</taxon>
        <taxon>Podocopa</taxon>
        <taxon>Podocopida</taxon>
        <taxon>Cypridocopina</taxon>
        <taxon>Cypridoidea</taxon>
        <taxon>Cyprididae</taxon>
        <taxon>Notodromas</taxon>
    </lineage>
</organism>
<accession>A0A7R9BXF0</accession>
<dbReference type="AlphaFoldDB" id="A0A7R9BXF0"/>
<sequence>METCIRDELEILISSPSEIRFLRTHYLLSSAPQCPTRLGSDSAQVEARVSNWFGNKRIRYKKNIAKAQEEANLYAAKKAAGSTVYKYEEHTGFSPLGPRWNKQQLTDAVATAAAAWRFRFGSIPPTAHVFPPKALVFRRLKASPDVVEKSRKERKEKCQTRVTMDRARGRFFLCGFGPGEDERVAVFT</sequence>
<evidence type="ECO:0000313" key="1">
    <source>
        <dbReference type="EMBL" id="CAD7281851.1"/>
    </source>
</evidence>
<reference evidence="1" key="1">
    <citation type="submission" date="2020-11" db="EMBL/GenBank/DDBJ databases">
        <authorList>
            <person name="Tran Van P."/>
        </authorList>
    </citation>
    <scope>NUCLEOTIDE SEQUENCE</scope>
</reference>
<dbReference type="Gene3D" id="1.10.10.60">
    <property type="entry name" value="Homeodomain-like"/>
    <property type="match status" value="1"/>
</dbReference>
<gene>
    <name evidence="1" type="ORF">NMOB1V02_LOCUS9487</name>
</gene>
<keyword evidence="2" id="KW-1185">Reference proteome</keyword>
<dbReference type="EMBL" id="OA885276">
    <property type="protein sequence ID" value="CAD7281851.1"/>
    <property type="molecule type" value="Genomic_DNA"/>
</dbReference>
<proteinExistence type="predicted"/>
<protein>
    <submittedName>
        <fullName evidence="1">Uncharacterized protein</fullName>
    </submittedName>
</protein>
<evidence type="ECO:0000313" key="2">
    <source>
        <dbReference type="Proteomes" id="UP000678499"/>
    </source>
</evidence>
<dbReference type="OrthoDB" id="4187154at2759"/>
<dbReference type="EMBL" id="CAJPEX010003239">
    <property type="protein sequence ID" value="CAG0922003.1"/>
    <property type="molecule type" value="Genomic_DNA"/>
</dbReference>
<name>A0A7R9BXF0_9CRUS</name>
<dbReference type="Proteomes" id="UP000678499">
    <property type="component" value="Unassembled WGS sequence"/>
</dbReference>